<accession>A0A2M4DB18</accession>
<name>A0A2M4DB18_ANODA</name>
<protein>
    <submittedName>
        <fullName evidence="2">Putative secreted protein</fullName>
    </submittedName>
</protein>
<evidence type="ECO:0000313" key="2">
    <source>
        <dbReference type="EMBL" id="MBW74745.1"/>
    </source>
</evidence>
<evidence type="ECO:0000256" key="1">
    <source>
        <dbReference type="SAM" id="SignalP"/>
    </source>
</evidence>
<feature type="chain" id="PRO_5014695234" evidence="1">
    <location>
        <begin position="21"/>
        <end position="66"/>
    </location>
</feature>
<dbReference type="AlphaFoldDB" id="A0A2M4DB18"/>
<dbReference type="EMBL" id="GGFL01010567">
    <property type="protein sequence ID" value="MBW74745.1"/>
    <property type="molecule type" value="Transcribed_RNA"/>
</dbReference>
<feature type="signal peptide" evidence="1">
    <location>
        <begin position="1"/>
        <end position="20"/>
    </location>
</feature>
<proteinExistence type="predicted"/>
<organism evidence="2">
    <name type="scientific">Anopheles darlingi</name>
    <name type="common">Mosquito</name>
    <dbReference type="NCBI Taxonomy" id="43151"/>
    <lineage>
        <taxon>Eukaryota</taxon>
        <taxon>Metazoa</taxon>
        <taxon>Ecdysozoa</taxon>
        <taxon>Arthropoda</taxon>
        <taxon>Hexapoda</taxon>
        <taxon>Insecta</taxon>
        <taxon>Pterygota</taxon>
        <taxon>Neoptera</taxon>
        <taxon>Endopterygota</taxon>
        <taxon>Diptera</taxon>
        <taxon>Nematocera</taxon>
        <taxon>Culicoidea</taxon>
        <taxon>Culicidae</taxon>
        <taxon>Anophelinae</taxon>
        <taxon>Anopheles</taxon>
    </lineage>
</organism>
<sequence>MLRAFPATLWPSGWWWLVVAGTHDGELTENRDPKFAPRTRDDHATSLQSKWWYQDRRRRRRRRRWR</sequence>
<reference evidence="2" key="1">
    <citation type="submission" date="2018-01" db="EMBL/GenBank/DDBJ databases">
        <title>An insight into the sialome of Amazonian anophelines.</title>
        <authorList>
            <person name="Ribeiro J.M."/>
            <person name="Scarpassa V."/>
            <person name="Calvo E."/>
        </authorList>
    </citation>
    <scope>NUCLEOTIDE SEQUENCE</scope>
</reference>
<keyword evidence="1" id="KW-0732">Signal</keyword>